<keyword evidence="16" id="KW-1185">Reference proteome</keyword>
<comment type="subcellular location">
    <subcellularLocation>
        <location evidence="1">Cell membrane</location>
        <topology evidence="1">Single-pass type I membrane protein</topology>
    </subcellularLocation>
    <subcellularLocation>
        <location evidence="12">Zona pellucida</location>
    </subcellularLocation>
</comment>
<keyword evidence="10" id="KW-0325">Glycoprotein</keyword>
<sequence>MNTYRFVFWMTFIYLSLLILKCEAHVLSNQFQATFYKVMNNNTLICYDGFMSAYIPKAQFADIPLTIYVQDEHSGFYQAIAIAKQCQYFLGETDTFIILTVAFRGCFVRKQKNVTSLFVVIMALADRGRLEIVKSIPLICERKIKEENKHDYQPVSKRFFCSKDGFNITIAQNETVQHLNLDAVWIPSGERDNCKPQKTSTDSVTFSFPFTDCGTQSMVADGIITYWVYIEVKQHPQKGSIFRDTPFHLTVRCSFKLTKMTQLGIEIRGEKSEQPPRLKNKGVLRAQMRFAKDSTYRSFYSSRDSQTVTELGQSVYVEVFVLKHQDEDLVLLLEDCWATPTKNPHDSKRWNLLVKGCPFTGDSHRTVVLPVVSSRGLEYPSLHKRFKVKLFSFVKPQTVETPVYFHCDIEICKGADCSQSCSTARRKSRRITSRPGQRISYSVVSGGPFLYYL</sequence>
<evidence type="ECO:0000256" key="1">
    <source>
        <dbReference type="ARBA" id="ARBA00004251"/>
    </source>
</evidence>
<dbReference type="GO" id="GO:0035804">
    <property type="term" value="F:structural constituent of egg coat"/>
    <property type="evidence" value="ECO:0007669"/>
    <property type="project" value="TreeGrafter"/>
</dbReference>
<keyword evidence="3" id="KW-0964">Secreted</keyword>
<dbReference type="GO" id="GO:0007339">
    <property type="term" value="P:binding of sperm to zona pellucida"/>
    <property type="evidence" value="ECO:0007669"/>
    <property type="project" value="TreeGrafter"/>
</dbReference>
<keyword evidence="5" id="KW-0165">Cleavage on pair of basic residues</keyword>
<keyword evidence="7" id="KW-1133">Transmembrane helix</keyword>
<keyword evidence="8" id="KW-0472">Membrane</keyword>
<dbReference type="InterPro" id="IPR051148">
    <property type="entry name" value="Zona_Pellucida_Domain_gp"/>
</dbReference>
<dbReference type="InterPro" id="IPR042235">
    <property type="entry name" value="ZP-C_dom"/>
</dbReference>
<accession>A0AAV1P6C2</accession>
<dbReference type="Gene3D" id="2.60.40.4100">
    <property type="entry name" value="Zona pellucida, ZP-C domain"/>
    <property type="match status" value="1"/>
</dbReference>
<evidence type="ECO:0000256" key="11">
    <source>
        <dbReference type="ARBA" id="ARBA00023279"/>
    </source>
</evidence>
<dbReference type="GO" id="GO:0035805">
    <property type="term" value="C:egg coat"/>
    <property type="evidence" value="ECO:0007669"/>
    <property type="project" value="UniProtKB-SubCell"/>
</dbReference>
<dbReference type="PRINTS" id="PR00023">
    <property type="entry name" value="ZPELLUCIDA"/>
</dbReference>
<protein>
    <submittedName>
        <fullName evidence="15">Zona pellucida sperm-binding protein 4-like</fullName>
    </submittedName>
</protein>
<dbReference type="AlphaFoldDB" id="A0AAV1P6C2"/>
<feature type="chain" id="PRO_5043673658" evidence="13">
    <location>
        <begin position="25"/>
        <end position="453"/>
    </location>
</feature>
<evidence type="ECO:0000256" key="10">
    <source>
        <dbReference type="ARBA" id="ARBA00023180"/>
    </source>
</evidence>
<evidence type="ECO:0000259" key="14">
    <source>
        <dbReference type="PROSITE" id="PS51034"/>
    </source>
</evidence>
<evidence type="ECO:0000256" key="4">
    <source>
        <dbReference type="ARBA" id="ARBA00022530"/>
    </source>
</evidence>
<evidence type="ECO:0000256" key="5">
    <source>
        <dbReference type="ARBA" id="ARBA00022685"/>
    </source>
</evidence>
<evidence type="ECO:0000256" key="13">
    <source>
        <dbReference type="SAM" id="SignalP"/>
    </source>
</evidence>
<dbReference type="PANTHER" id="PTHR23343:SF31">
    <property type="entry name" value="ZONA PELLUCIDA SPERM-BINDING PROTEIN 4"/>
    <property type="match status" value="1"/>
</dbReference>
<dbReference type="Proteomes" id="UP001314229">
    <property type="component" value="Unassembled WGS sequence"/>
</dbReference>
<keyword evidence="13" id="KW-0732">Signal</keyword>
<name>A0AAV1P6C2_SCOSC</name>
<evidence type="ECO:0000256" key="6">
    <source>
        <dbReference type="ARBA" id="ARBA00022692"/>
    </source>
</evidence>
<keyword evidence="6" id="KW-0812">Transmembrane</keyword>
<dbReference type="EMBL" id="CAWUFR010000103">
    <property type="protein sequence ID" value="CAK6967356.1"/>
    <property type="molecule type" value="Genomic_DNA"/>
</dbReference>
<dbReference type="SMART" id="SM00241">
    <property type="entry name" value="ZP"/>
    <property type="match status" value="1"/>
</dbReference>
<evidence type="ECO:0000256" key="2">
    <source>
        <dbReference type="ARBA" id="ARBA00022475"/>
    </source>
</evidence>
<evidence type="ECO:0000313" key="16">
    <source>
        <dbReference type="Proteomes" id="UP001314229"/>
    </source>
</evidence>
<dbReference type="InterPro" id="IPR001507">
    <property type="entry name" value="ZP_dom"/>
</dbReference>
<dbReference type="GO" id="GO:0005886">
    <property type="term" value="C:plasma membrane"/>
    <property type="evidence" value="ECO:0007669"/>
    <property type="project" value="UniProtKB-SubCell"/>
</dbReference>
<dbReference type="PANTHER" id="PTHR23343">
    <property type="entry name" value="ZONA PELLUCIDA SPERM-BINDING PROTEIN"/>
    <property type="match status" value="1"/>
</dbReference>
<keyword evidence="2" id="KW-1003">Cell membrane</keyword>
<keyword evidence="9" id="KW-1015">Disulfide bond</keyword>
<evidence type="ECO:0000256" key="8">
    <source>
        <dbReference type="ARBA" id="ARBA00023136"/>
    </source>
</evidence>
<dbReference type="PROSITE" id="PS51034">
    <property type="entry name" value="ZP_2"/>
    <property type="match status" value="1"/>
</dbReference>
<evidence type="ECO:0000313" key="15">
    <source>
        <dbReference type="EMBL" id="CAK6967356.1"/>
    </source>
</evidence>
<feature type="signal peptide" evidence="13">
    <location>
        <begin position="1"/>
        <end position="24"/>
    </location>
</feature>
<dbReference type="InterPro" id="IPR048290">
    <property type="entry name" value="ZP_chr"/>
</dbReference>
<dbReference type="Pfam" id="PF23344">
    <property type="entry name" value="ZP-N"/>
    <property type="match status" value="1"/>
</dbReference>
<evidence type="ECO:0000256" key="9">
    <source>
        <dbReference type="ARBA" id="ARBA00023157"/>
    </source>
</evidence>
<dbReference type="InterPro" id="IPR055356">
    <property type="entry name" value="ZP-N"/>
</dbReference>
<keyword evidence="11" id="KW-0278">Fertilization</keyword>
<proteinExistence type="predicted"/>
<feature type="domain" description="ZP" evidence="14">
    <location>
        <begin position="160"/>
        <end position="428"/>
    </location>
</feature>
<evidence type="ECO:0000256" key="3">
    <source>
        <dbReference type="ARBA" id="ARBA00022525"/>
    </source>
</evidence>
<evidence type="ECO:0000256" key="7">
    <source>
        <dbReference type="ARBA" id="ARBA00022989"/>
    </source>
</evidence>
<keyword evidence="4" id="KW-0272">Extracellular matrix</keyword>
<comment type="caution">
    <text evidence="15">The sequence shown here is derived from an EMBL/GenBank/DDBJ whole genome shotgun (WGS) entry which is preliminary data.</text>
</comment>
<dbReference type="Gene3D" id="2.60.40.3210">
    <property type="entry name" value="Zona pellucida, ZP-N domain"/>
    <property type="match status" value="1"/>
</dbReference>
<dbReference type="Pfam" id="PF00100">
    <property type="entry name" value="Zona_pellucida"/>
    <property type="match status" value="1"/>
</dbReference>
<reference evidence="15 16" key="1">
    <citation type="submission" date="2024-01" db="EMBL/GenBank/DDBJ databases">
        <authorList>
            <person name="Alioto T."/>
            <person name="Alioto T."/>
            <person name="Gomez Garrido J."/>
        </authorList>
    </citation>
    <scope>NUCLEOTIDE SEQUENCE [LARGE SCALE GENOMIC DNA]</scope>
</reference>
<gene>
    <name evidence="15" type="ORF">FSCOSCO3_A011405</name>
</gene>
<organism evidence="15 16">
    <name type="scientific">Scomber scombrus</name>
    <name type="common">Atlantic mackerel</name>
    <name type="synonym">Scomber vernalis</name>
    <dbReference type="NCBI Taxonomy" id="13677"/>
    <lineage>
        <taxon>Eukaryota</taxon>
        <taxon>Metazoa</taxon>
        <taxon>Chordata</taxon>
        <taxon>Craniata</taxon>
        <taxon>Vertebrata</taxon>
        <taxon>Euteleostomi</taxon>
        <taxon>Actinopterygii</taxon>
        <taxon>Neopterygii</taxon>
        <taxon>Teleostei</taxon>
        <taxon>Neoteleostei</taxon>
        <taxon>Acanthomorphata</taxon>
        <taxon>Pelagiaria</taxon>
        <taxon>Scombriformes</taxon>
        <taxon>Scombridae</taxon>
        <taxon>Scomber</taxon>
    </lineage>
</organism>
<evidence type="ECO:0000256" key="12">
    <source>
        <dbReference type="ARBA" id="ARBA00024183"/>
    </source>
</evidence>
<dbReference type="GO" id="GO:0032190">
    <property type="term" value="F:acrosin binding"/>
    <property type="evidence" value="ECO:0007669"/>
    <property type="project" value="TreeGrafter"/>
</dbReference>
<dbReference type="InterPro" id="IPR055355">
    <property type="entry name" value="ZP-C"/>
</dbReference>
<dbReference type="GO" id="GO:0060468">
    <property type="term" value="P:prevention of polyspermy"/>
    <property type="evidence" value="ECO:0007669"/>
    <property type="project" value="TreeGrafter"/>
</dbReference>